<dbReference type="InterPro" id="IPR005829">
    <property type="entry name" value="Sugar_transporter_CS"/>
</dbReference>
<dbReference type="SUPFAM" id="SSF103473">
    <property type="entry name" value="MFS general substrate transporter"/>
    <property type="match status" value="1"/>
</dbReference>
<feature type="transmembrane region" description="Helical" evidence="7">
    <location>
        <begin position="276"/>
        <end position="292"/>
    </location>
</feature>
<dbReference type="GO" id="GO:0022857">
    <property type="term" value="F:transmembrane transporter activity"/>
    <property type="evidence" value="ECO:0007669"/>
    <property type="project" value="InterPro"/>
</dbReference>
<feature type="transmembrane region" description="Helical" evidence="7">
    <location>
        <begin position="362"/>
        <end position="381"/>
    </location>
</feature>
<comment type="similarity">
    <text evidence="2">Belongs to the major facilitator superfamily. TCR/Tet family.</text>
</comment>
<evidence type="ECO:0000256" key="2">
    <source>
        <dbReference type="ARBA" id="ARBA00007520"/>
    </source>
</evidence>
<keyword evidence="6 7" id="KW-0472">Membrane</keyword>
<evidence type="ECO:0000259" key="8">
    <source>
        <dbReference type="PROSITE" id="PS50850"/>
    </source>
</evidence>
<protein>
    <submittedName>
        <fullName evidence="9">DHA1 family multidrug resistance protein-like MFS transporter</fullName>
    </submittedName>
</protein>
<evidence type="ECO:0000256" key="7">
    <source>
        <dbReference type="SAM" id="Phobius"/>
    </source>
</evidence>
<feature type="transmembrane region" description="Helical" evidence="7">
    <location>
        <begin position="205"/>
        <end position="225"/>
    </location>
</feature>
<feature type="transmembrane region" description="Helical" evidence="7">
    <location>
        <begin position="99"/>
        <end position="121"/>
    </location>
</feature>
<feature type="transmembrane region" description="Helical" evidence="7">
    <location>
        <begin position="133"/>
        <end position="155"/>
    </location>
</feature>
<feature type="transmembrane region" description="Helical" evidence="7">
    <location>
        <begin position="339"/>
        <end position="356"/>
    </location>
</feature>
<keyword evidence="3" id="KW-0813">Transport</keyword>
<comment type="caution">
    <text evidence="9">The sequence shown here is derived from an EMBL/GenBank/DDBJ whole genome shotgun (WGS) entry which is preliminary data.</text>
</comment>
<accession>A0A7X0HPL9</accession>
<keyword evidence="10" id="KW-1185">Reference proteome</keyword>
<dbReference type="GO" id="GO:0005886">
    <property type="term" value="C:plasma membrane"/>
    <property type="evidence" value="ECO:0007669"/>
    <property type="project" value="UniProtKB-SubCell"/>
</dbReference>
<organism evidence="9 10">
    <name type="scientific">Bacillus benzoevorans</name>
    <dbReference type="NCBI Taxonomy" id="1456"/>
    <lineage>
        <taxon>Bacteria</taxon>
        <taxon>Bacillati</taxon>
        <taxon>Bacillota</taxon>
        <taxon>Bacilli</taxon>
        <taxon>Bacillales</taxon>
        <taxon>Bacillaceae</taxon>
        <taxon>Bacillus</taxon>
    </lineage>
</organism>
<name>A0A7X0HPL9_9BACI</name>
<evidence type="ECO:0000256" key="6">
    <source>
        <dbReference type="ARBA" id="ARBA00023136"/>
    </source>
</evidence>
<dbReference type="InterPro" id="IPR011701">
    <property type="entry name" value="MFS"/>
</dbReference>
<feature type="transmembrane region" description="Helical" evidence="7">
    <location>
        <begin position="39"/>
        <end position="62"/>
    </location>
</feature>
<evidence type="ECO:0000313" key="10">
    <source>
        <dbReference type="Proteomes" id="UP000531594"/>
    </source>
</evidence>
<dbReference type="PANTHER" id="PTHR23504:SF115">
    <property type="entry name" value="MULTIDRUG RESISTANCE PROTEIN 2"/>
    <property type="match status" value="1"/>
</dbReference>
<dbReference type="AlphaFoldDB" id="A0A7X0HPL9"/>
<reference evidence="9 10" key="1">
    <citation type="submission" date="2020-08" db="EMBL/GenBank/DDBJ databases">
        <title>Genomic Encyclopedia of Type Strains, Phase IV (KMG-IV): sequencing the most valuable type-strain genomes for metagenomic binning, comparative biology and taxonomic classification.</title>
        <authorList>
            <person name="Goeker M."/>
        </authorList>
    </citation>
    <scope>NUCLEOTIDE SEQUENCE [LARGE SCALE GENOMIC DNA]</scope>
    <source>
        <strain evidence="9 10">DSM 5391</strain>
    </source>
</reference>
<dbReference type="PRINTS" id="PR01035">
    <property type="entry name" value="TCRTETA"/>
</dbReference>
<evidence type="ECO:0000256" key="3">
    <source>
        <dbReference type="ARBA" id="ARBA00022448"/>
    </source>
</evidence>
<dbReference type="Pfam" id="PF07690">
    <property type="entry name" value="MFS_1"/>
    <property type="match status" value="2"/>
</dbReference>
<dbReference type="CDD" id="cd17325">
    <property type="entry name" value="MFS_MdtG_SLC18_like"/>
    <property type="match status" value="1"/>
</dbReference>
<evidence type="ECO:0000256" key="4">
    <source>
        <dbReference type="ARBA" id="ARBA00022692"/>
    </source>
</evidence>
<gene>
    <name evidence="9" type="ORF">HNR53_000984</name>
</gene>
<feature type="domain" description="Major facilitator superfamily (MFS) profile" evidence="8">
    <location>
        <begin position="8"/>
        <end position="385"/>
    </location>
</feature>
<dbReference type="Gene3D" id="1.20.1250.20">
    <property type="entry name" value="MFS general substrate transporter like domains"/>
    <property type="match status" value="1"/>
</dbReference>
<keyword evidence="5 7" id="KW-1133">Transmembrane helix</keyword>
<dbReference type="PROSITE" id="PS50850">
    <property type="entry name" value="MFS"/>
    <property type="match status" value="1"/>
</dbReference>
<dbReference type="Proteomes" id="UP000531594">
    <property type="component" value="Unassembled WGS sequence"/>
</dbReference>
<evidence type="ECO:0000256" key="5">
    <source>
        <dbReference type="ARBA" id="ARBA00022989"/>
    </source>
</evidence>
<feature type="transmembrane region" description="Helical" evidence="7">
    <location>
        <begin position="161"/>
        <end position="184"/>
    </location>
</feature>
<dbReference type="InterPro" id="IPR001958">
    <property type="entry name" value="Tet-R_TetA/multi-R_MdtG-like"/>
</dbReference>
<evidence type="ECO:0000313" key="9">
    <source>
        <dbReference type="EMBL" id="MBB6444376.1"/>
    </source>
</evidence>
<dbReference type="PANTHER" id="PTHR23504">
    <property type="entry name" value="MAJOR FACILITATOR SUPERFAMILY DOMAIN-CONTAINING PROTEIN 10"/>
    <property type="match status" value="1"/>
</dbReference>
<dbReference type="InterPro" id="IPR020846">
    <property type="entry name" value="MFS_dom"/>
</dbReference>
<feature type="transmembrane region" description="Helical" evidence="7">
    <location>
        <begin position="245"/>
        <end position="264"/>
    </location>
</feature>
<comment type="subcellular location">
    <subcellularLocation>
        <location evidence="1">Cell membrane</location>
        <topology evidence="1">Multi-pass membrane protein</topology>
    </subcellularLocation>
</comment>
<keyword evidence="4 7" id="KW-0812">Transmembrane</keyword>
<dbReference type="RefSeq" id="WP_184523379.1">
    <property type="nucleotide sequence ID" value="NZ_JACHGK010000002.1"/>
</dbReference>
<feature type="transmembrane region" description="Helical" evidence="7">
    <location>
        <begin position="298"/>
        <end position="318"/>
    </location>
</feature>
<dbReference type="EMBL" id="JACHGK010000002">
    <property type="protein sequence ID" value="MBB6444376.1"/>
    <property type="molecule type" value="Genomic_DNA"/>
</dbReference>
<feature type="transmembrane region" description="Helical" evidence="7">
    <location>
        <begin position="7"/>
        <end position="27"/>
    </location>
</feature>
<evidence type="ECO:0000256" key="1">
    <source>
        <dbReference type="ARBA" id="ARBA00004651"/>
    </source>
</evidence>
<dbReference type="PROSITE" id="PS00216">
    <property type="entry name" value="SUGAR_TRANSPORT_1"/>
    <property type="match status" value="1"/>
</dbReference>
<dbReference type="InterPro" id="IPR036259">
    <property type="entry name" value="MFS_trans_sf"/>
</dbReference>
<sequence length="392" mass="42865">MKVSKNIVLFMLMLTMFITFNSFGLIIPVMPTYLKTFGAAGQVLGFIIALFAFGQFLFSPLAGTLSDRYGRKKLIIFGLFVNGLSQIMFGLSTEVWMLFASRFITGFGTAFIVPPVMAYAADLTTNEERGKAMGWLGAAISLGFMIGPGIGGILSNVTLRFPFYCGGIATIIVGMIAILVLPNIKPAIQVQTKKENLIQQMARSIKTSYFVLLIVVFVFQFGIANFQSTLTMFLTYKWDYTPNDIAVVLIAGSAVGVIIQAFAINHLIHLFGEMKIILLSLLVAAFSLYGMLYVHGFYIILLGATIFSTATALIRPAVNTLISKTADHEQGYAAGMNNAYMSLGNMIGPALAGTLFDWHMNIPFTFGSLILLGCFFITFAWTKKTTIQQQSA</sequence>
<feature type="transmembrane region" description="Helical" evidence="7">
    <location>
        <begin position="74"/>
        <end position="93"/>
    </location>
</feature>
<proteinExistence type="inferred from homology"/>